<dbReference type="EMBL" id="QJNU01000277">
    <property type="protein sequence ID" value="RYP03187.1"/>
    <property type="molecule type" value="Genomic_DNA"/>
</dbReference>
<dbReference type="OrthoDB" id="4744059at2759"/>
<protein>
    <submittedName>
        <fullName evidence="2">Uncharacterized protein</fullName>
    </submittedName>
</protein>
<dbReference type="Proteomes" id="UP000293360">
    <property type="component" value="Unassembled WGS sequence"/>
</dbReference>
<reference evidence="2 3" key="1">
    <citation type="submission" date="2018-06" db="EMBL/GenBank/DDBJ databases">
        <title>Complete Genomes of Monosporascus.</title>
        <authorList>
            <person name="Robinson A.J."/>
            <person name="Natvig D.O."/>
        </authorList>
    </citation>
    <scope>NUCLEOTIDE SEQUENCE [LARGE SCALE GENOMIC DNA]</scope>
    <source>
        <strain evidence="2 3">CBS 110550</strain>
    </source>
</reference>
<evidence type="ECO:0000256" key="1">
    <source>
        <dbReference type="SAM" id="MobiDB-lite"/>
    </source>
</evidence>
<comment type="caution">
    <text evidence="2">The sequence shown here is derived from an EMBL/GenBank/DDBJ whole genome shotgun (WGS) entry which is preliminary data.</text>
</comment>
<feature type="compositionally biased region" description="Basic and acidic residues" evidence="1">
    <location>
        <begin position="294"/>
        <end position="307"/>
    </location>
</feature>
<feature type="compositionally biased region" description="Basic and acidic residues" evidence="1">
    <location>
        <begin position="267"/>
        <end position="277"/>
    </location>
</feature>
<feature type="region of interest" description="Disordered" evidence="1">
    <location>
        <begin position="204"/>
        <end position="310"/>
    </location>
</feature>
<dbReference type="AlphaFoldDB" id="A0A4Q4TCY8"/>
<feature type="compositionally biased region" description="Polar residues" evidence="1">
    <location>
        <begin position="207"/>
        <end position="219"/>
    </location>
</feature>
<name>A0A4Q4TCY8_9PEZI</name>
<accession>A0A4Q4TCY8</accession>
<sequence>MQSLGSSMKKWLGHEKNRCAAGAADKHQEGSGSISGAEEGRTTDRRRTDDGEAEAEVERAYLRNEVAVAGRGFVPQARGTEATLAWLERRTPDALSRLLIERDRAERQNRHGPKTRGTREVKDILLRPCRTTVEKLHDVCNQAEAAVRYGGAVPGAVAYSLARSLQNGAAAVRGGSGSPRLPSLQLRDFSTMVGEQLELVRRMPGSALSSVSNPQTWFETPSPKPKGSRSPSPEPVGEASAWGEVSTEGSGRGVSGSGFRNTDNVSEDERERDKRAESLSLAKDVAVEQDDDPYDHSPETPEARTAEEEWEAREATFVSIVQVSTEGVRKIHIKRRRRGEWRPMPKTSEVLLPRKPVLMGSYG</sequence>
<feature type="compositionally biased region" description="Basic and acidic residues" evidence="1">
    <location>
        <begin position="15"/>
        <end position="29"/>
    </location>
</feature>
<keyword evidence="3" id="KW-1185">Reference proteome</keyword>
<proteinExistence type="predicted"/>
<gene>
    <name evidence="2" type="ORF">DL764_005336</name>
</gene>
<organism evidence="2 3">
    <name type="scientific">Monosporascus ibericus</name>
    <dbReference type="NCBI Taxonomy" id="155417"/>
    <lineage>
        <taxon>Eukaryota</taxon>
        <taxon>Fungi</taxon>
        <taxon>Dikarya</taxon>
        <taxon>Ascomycota</taxon>
        <taxon>Pezizomycotina</taxon>
        <taxon>Sordariomycetes</taxon>
        <taxon>Xylariomycetidae</taxon>
        <taxon>Xylariales</taxon>
        <taxon>Xylariales incertae sedis</taxon>
        <taxon>Monosporascus</taxon>
    </lineage>
</organism>
<feature type="region of interest" description="Disordered" evidence="1">
    <location>
        <begin position="15"/>
        <end position="55"/>
    </location>
</feature>
<evidence type="ECO:0000313" key="3">
    <source>
        <dbReference type="Proteomes" id="UP000293360"/>
    </source>
</evidence>
<feature type="compositionally biased region" description="Basic and acidic residues" evidence="1">
    <location>
        <begin position="38"/>
        <end position="55"/>
    </location>
</feature>
<evidence type="ECO:0000313" key="2">
    <source>
        <dbReference type="EMBL" id="RYP03187.1"/>
    </source>
</evidence>